<dbReference type="Proteomes" id="UP001249851">
    <property type="component" value="Unassembled WGS sequence"/>
</dbReference>
<evidence type="ECO:0000313" key="2">
    <source>
        <dbReference type="EMBL" id="KAK2554051.1"/>
    </source>
</evidence>
<comment type="caution">
    <text evidence="2">The sequence shown here is derived from an EMBL/GenBank/DDBJ whole genome shotgun (WGS) entry which is preliminary data.</text>
</comment>
<feature type="non-terminal residue" evidence="2">
    <location>
        <position position="83"/>
    </location>
</feature>
<gene>
    <name evidence="2" type="ORF">P5673_024390</name>
</gene>
<protein>
    <submittedName>
        <fullName evidence="2">Uncharacterized protein</fullName>
    </submittedName>
</protein>
<keyword evidence="1" id="KW-1133">Transmembrane helix</keyword>
<evidence type="ECO:0000313" key="3">
    <source>
        <dbReference type="Proteomes" id="UP001249851"/>
    </source>
</evidence>
<keyword evidence="1" id="KW-0472">Membrane</keyword>
<organism evidence="2 3">
    <name type="scientific">Acropora cervicornis</name>
    <name type="common">Staghorn coral</name>
    <dbReference type="NCBI Taxonomy" id="6130"/>
    <lineage>
        <taxon>Eukaryota</taxon>
        <taxon>Metazoa</taxon>
        <taxon>Cnidaria</taxon>
        <taxon>Anthozoa</taxon>
        <taxon>Hexacorallia</taxon>
        <taxon>Scleractinia</taxon>
        <taxon>Astrocoeniina</taxon>
        <taxon>Acroporidae</taxon>
        <taxon>Acropora</taxon>
    </lineage>
</organism>
<reference evidence="2" key="1">
    <citation type="journal article" date="2023" name="G3 (Bethesda)">
        <title>Whole genome assembly and annotation of the endangered Caribbean coral Acropora cervicornis.</title>
        <authorList>
            <person name="Selwyn J.D."/>
            <person name="Vollmer S.V."/>
        </authorList>
    </citation>
    <scope>NUCLEOTIDE SEQUENCE</scope>
    <source>
        <strain evidence="2">K2</strain>
    </source>
</reference>
<dbReference type="EMBL" id="JARQWQ010000072">
    <property type="protein sequence ID" value="KAK2554051.1"/>
    <property type="molecule type" value="Genomic_DNA"/>
</dbReference>
<dbReference type="AlphaFoldDB" id="A0AAD9Q3M7"/>
<accession>A0AAD9Q3M7</accession>
<proteinExistence type="predicted"/>
<keyword evidence="1" id="KW-0812">Transmembrane</keyword>
<reference evidence="2" key="2">
    <citation type="journal article" date="2023" name="Science">
        <title>Genomic signatures of disease resistance in endangered staghorn corals.</title>
        <authorList>
            <person name="Vollmer S.V."/>
            <person name="Selwyn J.D."/>
            <person name="Despard B.A."/>
            <person name="Roesel C.L."/>
        </authorList>
    </citation>
    <scope>NUCLEOTIDE SEQUENCE</scope>
    <source>
        <strain evidence="2">K2</strain>
    </source>
</reference>
<feature type="transmembrane region" description="Helical" evidence="1">
    <location>
        <begin position="22"/>
        <end position="41"/>
    </location>
</feature>
<name>A0AAD9Q3M7_ACRCE</name>
<evidence type="ECO:0000256" key="1">
    <source>
        <dbReference type="SAM" id="Phobius"/>
    </source>
</evidence>
<sequence>MYSVCALLRNVVRSNYGCIKSFLHLPYCFFVLFLLTSLLLFSSSLRQLIFHFPHLPAAAPLNPQADHGYWSGPDYKYTLSNLQ</sequence>
<keyword evidence="3" id="KW-1185">Reference proteome</keyword>